<feature type="transmembrane region" description="Helical" evidence="1">
    <location>
        <begin position="77"/>
        <end position="97"/>
    </location>
</feature>
<proteinExistence type="predicted"/>
<evidence type="ECO:0000313" key="2">
    <source>
        <dbReference type="EMBL" id="GGM62452.1"/>
    </source>
</evidence>
<accession>A0A830FYP2</accession>
<reference evidence="2" key="2">
    <citation type="submission" date="2020-09" db="EMBL/GenBank/DDBJ databases">
        <authorList>
            <person name="Sun Q."/>
            <person name="Ohkuma M."/>
        </authorList>
    </citation>
    <scope>NUCLEOTIDE SEQUENCE</scope>
    <source>
        <strain evidence="2">JCM 16108</strain>
    </source>
</reference>
<gene>
    <name evidence="2" type="ORF">GCM10009017_10680</name>
    <name evidence="3" type="ORF">J2752_001523</name>
</gene>
<dbReference type="AlphaFoldDB" id="A0A830FYP2"/>
<dbReference type="Proteomes" id="UP000614609">
    <property type="component" value="Unassembled WGS sequence"/>
</dbReference>
<protein>
    <submittedName>
        <fullName evidence="2">Uncharacterized protein</fullName>
    </submittedName>
</protein>
<keyword evidence="1" id="KW-0812">Transmembrane</keyword>
<organism evidence="2 4">
    <name type="scientific">Halarchaeum rubridurum</name>
    <dbReference type="NCBI Taxonomy" id="489911"/>
    <lineage>
        <taxon>Archaea</taxon>
        <taxon>Methanobacteriati</taxon>
        <taxon>Methanobacteriota</taxon>
        <taxon>Stenosarchaea group</taxon>
        <taxon>Halobacteria</taxon>
        <taxon>Halobacteriales</taxon>
        <taxon>Halobacteriaceae</taxon>
    </lineage>
</organism>
<feature type="transmembrane region" description="Helical" evidence="1">
    <location>
        <begin position="109"/>
        <end position="130"/>
    </location>
</feature>
<dbReference type="EMBL" id="JAGGKO010000002">
    <property type="protein sequence ID" value="MBP1954611.1"/>
    <property type="molecule type" value="Genomic_DNA"/>
</dbReference>
<name>A0A830FYP2_9EURY</name>
<dbReference type="Proteomes" id="UP000765891">
    <property type="component" value="Unassembled WGS sequence"/>
</dbReference>
<comment type="caution">
    <text evidence="2">The sequence shown here is derived from an EMBL/GenBank/DDBJ whole genome shotgun (WGS) entry which is preliminary data.</text>
</comment>
<evidence type="ECO:0000313" key="3">
    <source>
        <dbReference type="EMBL" id="MBP1954611.1"/>
    </source>
</evidence>
<reference evidence="2" key="1">
    <citation type="journal article" date="2014" name="Int. J. Syst. Evol. Microbiol.">
        <title>Complete genome sequence of Corynebacterium casei LMG S-19264T (=DSM 44701T), isolated from a smear-ripened cheese.</title>
        <authorList>
            <consortium name="US DOE Joint Genome Institute (JGI-PGF)"/>
            <person name="Walter F."/>
            <person name="Albersmeier A."/>
            <person name="Kalinowski J."/>
            <person name="Ruckert C."/>
        </authorList>
    </citation>
    <scope>NUCLEOTIDE SEQUENCE</scope>
    <source>
        <strain evidence="2">JCM 16108</strain>
    </source>
</reference>
<keyword evidence="4" id="KW-1185">Reference proteome</keyword>
<keyword evidence="1" id="KW-0472">Membrane</keyword>
<dbReference type="EMBL" id="BMOO01000002">
    <property type="protein sequence ID" value="GGM62452.1"/>
    <property type="molecule type" value="Genomic_DNA"/>
</dbReference>
<reference evidence="3" key="3">
    <citation type="submission" date="2021-03" db="EMBL/GenBank/DDBJ databases">
        <title>Genomic Encyclopedia of Type Strains, Phase IV (KMG-IV): sequencing the most valuable type-strain genomes for metagenomic binning, comparative biology and taxonomic classification.</title>
        <authorList>
            <person name="Goeker M."/>
        </authorList>
    </citation>
    <scope>NUCLEOTIDE SEQUENCE</scope>
    <source>
        <strain evidence="3">DSM 22443</strain>
    </source>
</reference>
<dbReference type="RefSeq" id="WP_188870621.1">
    <property type="nucleotide sequence ID" value="NZ_BMOO01000002.1"/>
</dbReference>
<feature type="transmembrane region" description="Helical" evidence="1">
    <location>
        <begin position="12"/>
        <end position="33"/>
    </location>
</feature>
<sequence length="145" mass="14646">MTGRDLSPGRAAAAVSAAVVGLFALYFVATTLVPDLFGRWPRVGVGVGVALAAACFVGCFAARAWPPRPTPGRLLDAAVAAISALLLVQALAFTAGVPLAVTADVLPLAFVHLVLWVGVLSTLVLVATALRAVGPDLPDPPDPTA</sequence>
<keyword evidence="1" id="KW-1133">Transmembrane helix</keyword>
<evidence type="ECO:0000313" key="4">
    <source>
        <dbReference type="Proteomes" id="UP000614609"/>
    </source>
</evidence>
<feature type="transmembrane region" description="Helical" evidence="1">
    <location>
        <begin position="45"/>
        <end position="65"/>
    </location>
</feature>
<evidence type="ECO:0000256" key="1">
    <source>
        <dbReference type="SAM" id="Phobius"/>
    </source>
</evidence>